<dbReference type="Proteomes" id="UP001596432">
    <property type="component" value="Unassembled WGS sequence"/>
</dbReference>
<keyword evidence="2" id="KW-0472">Membrane</keyword>
<organism evidence="3 4">
    <name type="scientific">Halosimplex aquaticum</name>
    <dbReference type="NCBI Taxonomy" id="3026162"/>
    <lineage>
        <taxon>Archaea</taxon>
        <taxon>Methanobacteriati</taxon>
        <taxon>Methanobacteriota</taxon>
        <taxon>Stenosarchaea group</taxon>
        <taxon>Halobacteria</taxon>
        <taxon>Halobacteriales</taxon>
        <taxon>Haloarculaceae</taxon>
        <taxon>Halosimplex</taxon>
    </lineage>
</organism>
<feature type="transmembrane region" description="Helical" evidence="2">
    <location>
        <begin position="119"/>
        <end position="137"/>
    </location>
</feature>
<feature type="transmembrane region" description="Helical" evidence="2">
    <location>
        <begin position="48"/>
        <end position="67"/>
    </location>
</feature>
<evidence type="ECO:0000313" key="4">
    <source>
        <dbReference type="Proteomes" id="UP001596432"/>
    </source>
</evidence>
<dbReference type="EMBL" id="JBHTAS010000001">
    <property type="protein sequence ID" value="MFC7138629.1"/>
    <property type="molecule type" value="Genomic_DNA"/>
</dbReference>
<keyword evidence="4" id="KW-1185">Reference proteome</keyword>
<dbReference type="AlphaFoldDB" id="A0ABD5XU20"/>
<accession>A0ABD5XU20</accession>
<sequence length="268" mass="27642">MRVANVVTAPLAGVVVVTALAPVVPVALTLLLGAAVATAVTWRADTRLYGLVGALYLLTVGTAVLASGRFPLAWQRTPLVALWGFGLLSLSVFCLRVALGVVGRRLLALFVSDESAASVWEALSAFGETLVVAWYVLTAHEKAVRSGGVVAGTAGTTVLDAAGYDLPILAAVLQRHSTVTLAGREFLVPLWALRHGIDATVVLFVGCLIVGFHTLGTFAAMWRAITEAGDYAAEKTEAGAAAAAATDAATDPVTDGTDRTGGSNERTD</sequence>
<keyword evidence="2" id="KW-0812">Transmembrane</keyword>
<dbReference type="GeneID" id="78818870"/>
<evidence type="ECO:0000256" key="2">
    <source>
        <dbReference type="SAM" id="Phobius"/>
    </source>
</evidence>
<gene>
    <name evidence="3" type="ORF">ACFQMA_02115</name>
</gene>
<name>A0ABD5XU20_9EURY</name>
<reference evidence="3 4" key="1">
    <citation type="journal article" date="2019" name="Int. J. Syst. Evol. Microbiol.">
        <title>The Global Catalogue of Microorganisms (GCM) 10K type strain sequencing project: providing services to taxonomists for standard genome sequencing and annotation.</title>
        <authorList>
            <consortium name="The Broad Institute Genomics Platform"/>
            <consortium name="The Broad Institute Genome Sequencing Center for Infectious Disease"/>
            <person name="Wu L."/>
            <person name="Ma J."/>
        </authorList>
    </citation>
    <scope>NUCLEOTIDE SEQUENCE [LARGE SCALE GENOMIC DNA]</scope>
    <source>
        <strain evidence="3 4">XZYJT29</strain>
    </source>
</reference>
<proteinExistence type="predicted"/>
<evidence type="ECO:0000313" key="3">
    <source>
        <dbReference type="EMBL" id="MFC7138629.1"/>
    </source>
</evidence>
<evidence type="ECO:0000256" key="1">
    <source>
        <dbReference type="SAM" id="MobiDB-lite"/>
    </source>
</evidence>
<feature type="compositionally biased region" description="Low complexity" evidence="1">
    <location>
        <begin position="243"/>
        <end position="255"/>
    </location>
</feature>
<dbReference type="RefSeq" id="WP_274324246.1">
    <property type="nucleotide sequence ID" value="NZ_CP118158.1"/>
</dbReference>
<feature type="region of interest" description="Disordered" evidence="1">
    <location>
        <begin position="243"/>
        <end position="268"/>
    </location>
</feature>
<feature type="transmembrane region" description="Helical" evidence="2">
    <location>
        <begin position="201"/>
        <end position="222"/>
    </location>
</feature>
<keyword evidence="2" id="KW-1133">Transmembrane helix</keyword>
<protein>
    <submittedName>
        <fullName evidence="3">Uncharacterized protein</fullName>
    </submittedName>
</protein>
<comment type="caution">
    <text evidence="3">The sequence shown here is derived from an EMBL/GenBank/DDBJ whole genome shotgun (WGS) entry which is preliminary data.</text>
</comment>
<feature type="transmembrane region" description="Helical" evidence="2">
    <location>
        <begin position="79"/>
        <end position="99"/>
    </location>
</feature>
<feature type="transmembrane region" description="Helical" evidence="2">
    <location>
        <begin position="12"/>
        <end position="42"/>
    </location>
</feature>